<protein>
    <submittedName>
        <fullName evidence="1">Major tail protein</fullName>
    </submittedName>
</protein>
<proteinExistence type="predicted"/>
<sequence length="191" mass="20734">MAGNANNTSQWAGADVFIAAPSAEGPSDLISPWPSGWSPVGLLDGEEGFTEAREDETSERFAWGGILVRRSKSKHKRTIRFVALEDNATTFGLVNPGSERTSLNGVRRSTVKVPVAGDKFAIGFETRDGARLKRRIVETAEVQEVAEIKESETEPTIYDITVVIFPDAEGVLYTDIETDPEYTAPEDGGTV</sequence>
<evidence type="ECO:0000313" key="2">
    <source>
        <dbReference type="Proteomes" id="UP001219759"/>
    </source>
</evidence>
<accession>A0AAE9ZK02</accession>
<name>A0AAE9ZK02_9CAUD</name>
<dbReference type="EMBL" id="OQ190481">
    <property type="protein sequence ID" value="WDS52037.1"/>
    <property type="molecule type" value="Genomic_DNA"/>
</dbReference>
<dbReference type="Pfam" id="PF25681">
    <property type="entry name" value="Phage_TTP_17"/>
    <property type="match status" value="1"/>
</dbReference>
<dbReference type="InterPro" id="IPR058154">
    <property type="entry name" value="Bxb1_TTP-like"/>
</dbReference>
<organism evidence="1 2">
    <name type="scientific">Microbacterium phage Caron</name>
    <dbReference type="NCBI Taxonomy" id="3028494"/>
    <lineage>
        <taxon>Viruses</taxon>
        <taxon>Duplodnaviria</taxon>
        <taxon>Heunggongvirae</taxon>
        <taxon>Uroviricota</taxon>
        <taxon>Caudoviricetes</taxon>
        <taxon>Casidaviridae</taxon>
        <taxon>Barnstormervirus</taxon>
        <taxon>Barnstormervirus caron</taxon>
    </lineage>
</organism>
<dbReference type="Proteomes" id="UP001219759">
    <property type="component" value="Segment"/>
</dbReference>
<keyword evidence="2" id="KW-1185">Reference proteome</keyword>
<reference evidence="2" key="1">
    <citation type="submission" date="2023-01" db="EMBL/GenBank/DDBJ databases">
        <authorList>
            <person name="Bendele M."/>
            <person name="Baldwin A.R."/>
            <person name="Chauncey H.A."/>
            <person name="Connelly K.A."/>
            <person name="Daniel I."/>
            <person name="Fitzgerald E.B."/>
            <person name="McKinney B.E."/>
            <person name="Murray D.M."/>
            <person name="Parshall S."/>
            <person name="Stokes L.T."/>
            <person name="Tanaka K.N."/>
            <person name="Vinson E.C."/>
            <person name="Klevikis C."/>
            <person name="Temple L."/>
            <person name="Utz L."/>
            <person name="Rinehart C.A."/>
            <person name="Garlena R.A."/>
            <person name="Russell D.A."/>
            <person name="Jacobs-Sera D."/>
            <person name="Hatfull G.F."/>
        </authorList>
    </citation>
    <scope>NUCLEOTIDE SEQUENCE [LARGE SCALE GENOMIC DNA]</scope>
</reference>
<gene>
    <name evidence="1" type="primary">11</name>
    <name evidence="1" type="ORF">SEA_CARON_11</name>
</gene>
<evidence type="ECO:0000313" key="1">
    <source>
        <dbReference type="EMBL" id="WDS52037.1"/>
    </source>
</evidence>